<dbReference type="InterPro" id="IPR003594">
    <property type="entry name" value="HATPase_dom"/>
</dbReference>
<evidence type="ECO:0000256" key="1">
    <source>
        <dbReference type="ARBA" id="ARBA00000085"/>
    </source>
</evidence>
<evidence type="ECO:0000313" key="12">
    <source>
        <dbReference type="Proteomes" id="UP000011058"/>
    </source>
</evidence>
<dbReference type="FunFam" id="3.30.565.10:FF:000006">
    <property type="entry name" value="Sensor histidine kinase WalK"/>
    <property type="match status" value="1"/>
</dbReference>
<dbReference type="SMART" id="SM00388">
    <property type="entry name" value="HisKA"/>
    <property type="match status" value="1"/>
</dbReference>
<dbReference type="Proteomes" id="UP000011058">
    <property type="component" value="Chromosome"/>
</dbReference>
<dbReference type="PANTHER" id="PTHR43711:SF26">
    <property type="entry name" value="SENSOR HISTIDINE KINASE RCSC"/>
    <property type="match status" value="1"/>
</dbReference>
<evidence type="ECO:0000259" key="8">
    <source>
        <dbReference type="PROSITE" id="PS50109"/>
    </source>
</evidence>
<dbReference type="InterPro" id="IPR000014">
    <property type="entry name" value="PAS"/>
</dbReference>
<dbReference type="KEGG" id="fae:FAES_1770"/>
<dbReference type="SUPFAM" id="SSF47384">
    <property type="entry name" value="Homodimeric domain of signal transducing histidine kinase"/>
    <property type="match status" value="1"/>
</dbReference>
<accession>I0K6M7</accession>
<dbReference type="SUPFAM" id="SSF55785">
    <property type="entry name" value="PYP-like sensor domain (PAS domain)"/>
    <property type="match status" value="1"/>
</dbReference>
<dbReference type="CDD" id="cd00082">
    <property type="entry name" value="HisKA"/>
    <property type="match status" value="1"/>
</dbReference>
<keyword evidence="4 11" id="KW-0808">Transferase</keyword>
<dbReference type="CDD" id="cd00130">
    <property type="entry name" value="PAS"/>
    <property type="match status" value="1"/>
</dbReference>
<gene>
    <name evidence="11" type="ORF">FAES_1770</name>
</gene>
<dbReference type="InterPro" id="IPR003661">
    <property type="entry name" value="HisK_dim/P_dom"/>
</dbReference>
<evidence type="ECO:0000256" key="2">
    <source>
        <dbReference type="ARBA" id="ARBA00012438"/>
    </source>
</evidence>
<dbReference type="SMART" id="SM00091">
    <property type="entry name" value="PAS"/>
    <property type="match status" value="1"/>
</dbReference>
<feature type="domain" description="Histidine kinase" evidence="8">
    <location>
        <begin position="208"/>
        <end position="423"/>
    </location>
</feature>
<dbReference type="Gene3D" id="3.30.565.10">
    <property type="entry name" value="Histidine kinase-like ATPase, C-terminal domain"/>
    <property type="match status" value="1"/>
</dbReference>
<dbReference type="Pfam" id="PF00512">
    <property type="entry name" value="HisKA"/>
    <property type="match status" value="1"/>
</dbReference>
<organism evidence="11 12">
    <name type="scientific">Fibrella aestuarina BUZ 2</name>
    <dbReference type="NCBI Taxonomy" id="1166018"/>
    <lineage>
        <taxon>Bacteria</taxon>
        <taxon>Pseudomonadati</taxon>
        <taxon>Bacteroidota</taxon>
        <taxon>Cytophagia</taxon>
        <taxon>Cytophagales</taxon>
        <taxon>Spirosomataceae</taxon>
        <taxon>Fibrella</taxon>
    </lineage>
</organism>
<reference evidence="11 12" key="1">
    <citation type="journal article" date="2012" name="J. Bacteriol.">
        <title>Genome Sequence of Fibrella aestuarina BUZ 2T, a Filamentous Marine Bacterium.</title>
        <authorList>
            <person name="Filippini M."/>
            <person name="Qi W."/>
            <person name="Blom J."/>
            <person name="Goesmann A."/>
            <person name="Smits T.H."/>
            <person name="Bagheri H.C."/>
        </authorList>
    </citation>
    <scope>NUCLEOTIDE SEQUENCE [LARGE SCALE GENOMIC DNA]</scope>
    <source>
        <strain evidence="12">BUZ 2T</strain>
    </source>
</reference>
<keyword evidence="7" id="KW-0175">Coiled coil</keyword>
<proteinExistence type="predicted"/>
<feature type="domain" description="PAC" evidence="10">
    <location>
        <begin position="101"/>
        <end position="151"/>
    </location>
</feature>
<keyword evidence="12" id="KW-1185">Reference proteome</keyword>
<evidence type="ECO:0000256" key="5">
    <source>
        <dbReference type="ARBA" id="ARBA00022777"/>
    </source>
</evidence>
<evidence type="ECO:0000259" key="9">
    <source>
        <dbReference type="PROSITE" id="PS50112"/>
    </source>
</evidence>
<dbReference type="PROSITE" id="PS50113">
    <property type="entry name" value="PAC"/>
    <property type="match status" value="1"/>
</dbReference>
<dbReference type="PATRIC" id="fig|1166018.3.peg.3507"/>
<dbReference type="Gene3D" id="1.10.287.130">
    <property type="match status" value="1"/>
</dbReference>
<dbReference type="eggNOG" id="COG2205">
    <property type="taxonomic scope" value="Bacteria"/>
</dbReference>
<feature type="coiled-coil region" evidence="7">
    <location>
        <begin position="142"/>
        <end position="198"/>
    </location>
</feature>
<dbReference type="SMART" id="SM00387">
    <property type="entry name" value="HATPase_c"/>
    <property type="match status" value="1"/>
</dbReference>
<dbReference type="EMBL" id="HE796683">
    <property type="protein sequence ID" value="CCG99780.1"/>
    <property type="molecule type" value="Genomic_DNA"/>
</dbReference>
<keyword evidence="3" id="KW-0597">Phosphoprotein</keyword>
<comment type="catalytic activity">
    <reaction evidence="1">
        <text>ATP + protein L-histidine = ADP + protein N-phospho-L-histidine.</text>
        <dbReference type="EC" id="2.7.13.3"/>
    </reaction>
</comment>
<dbReference type="InterPro" id="IPR036097">
    <property type="entry name" value="HisK_dim/P_sf"/>
</dbReference>
<keyword evidence="6" id="KW-0902">Two-component regulatory system</keyword>
<dbReference type="PANTHER" id="PTHR43711">
    <property type="entry name" value="TWO-COMPONENT HISTIDINE KINASE"/>
    <property type="match status" value="1"/>
</dbReference>
<keyword evidence="5 11" id="KW-0418">Kinase</keyword>
<dbReference type="GO" id="GO:0006355">
    <property type="term" value="P:regulation of DNA-templated transcription"/>
    <property type="evidence" value="ECO:0007669"/>
    <property type="project" value="InterPro"/>
</dbReference>
<evidence type="ECO:0000256" key="3">
    <source>
        <dbReference type="ARBA" id="ARBA00022553"/>
    </source>
</evidence>
<dbReference type="PROSITE" id="PS50112">
    <property type="entry name" value="PAS"/>
    <property type="match status" value="1"/>
</dbReference>
<dbReference type="InterPro" id="IPR004358">
    <property type="entry name" value="Sig_transdc_His_kin-like_C"/>
</dbReference>
<dbReference type="STRING" id="1166018.FAES_1770"/>
<dbReference type="PROSITE" id="PS50109">
    <property type="entry name" value="HIS_KIN"/>
    <property type="match status" value="1"/>
</dbReference>
<evidence type="ECO:0000313" key="11">
    <source>
        <dbReference type="EMBL" id="CCG99780.1"/>
    </source>
</evidence>
<dbReference type="PRINTS" id="PR00344">
    <property type="entry name" value="BCTRLSENSOR"/>
</dbReference>
<dbReference type="Gene3D" id="3.30.450.20">
    <property type="entry name" value="PAS domain"/>
    <property type="match status" value="1"/>
</dbReference>
<dbReference type="InterPro" id="IPR013767">
    <property type="entry name" value="PAS_fold"/>
</dbReference>
<dbReference type="SUPFAM" id="SSF55874">
    <property type="entry name" value="ATPase domain of HSP90 chaperone/DNA topoisomerase II/histidine kinase"/>
    <property type="match status" value="1"/>
</dbReference>
<protein>
    <recommendedName>
        <fullName evidence="2">histidine kinase</fullName>
        <ecNumber evidence="2">2.7.13.3</ecNumber>
    </recommendedName>
</protein>
<dbReference type="AlphaFoldDB" id="I0K6M7"/>
<sequence>MHSDPNPPALADRLQQTELALQHSRQRYEAVFTNATVAIIVANQQGVIVSVNDLARQLFDYPGEALVGQLIEVLVPGDVSHYHEKLRHSFNENPSVRAMGHNRDLHARRRDGTVFPVEISLSYFRLENELYSVAYIIDITYKREAERALIEQKNRIERLNASLEQTVAERTQALLDTLTQLEQSKDELATALAAERELGELKSRFVSMASHEFRTPLTAVLTSAALIEKYPDTTQQANRQKHLDRIRASVNQLNDILEEFLSLGRLEEGKIEAHPAQVALSVLIDETINSLDGLRKSGQTIQATLRCANPIWIDPSLLRKILVNLLSNAVKYSGEGATVQVEATCAEGYLTLTVQDEGVGIPTDDQEHLFERFFRAKNVVNVPGTGLGLHIVGKYVDLMGGQIGLHSELGKGTTVTLTIPIAHPSEPLPTSF</sequence>
<dbReference type="Pfam" id="PF00989">
    <property type="entry name" value="PAS"/>
    <property type="match status" value="1"/>
</dbReference>
<dbReference type="InterPro" id="IPR035965">
    <property type="entry name" value="PAS-like_dom_sf"/>
</dbReference>
<feature type="domain" description="PAS" evidence="9">
    <location>
        <begin position="24"/>
        <end position="93"/>
    </location>
</feature>
<evidence type="ECO:0000256" key="6">
    <source>
        <dbReference type="ARBA" id="ARBA00023012"/>
    </source>
</evidence>
<dbReference type="CDD" id="cd00075">
    <property type="entry name" value="HATPase"/>
    <property type="match status" value="1"/>
</dbReference>
<dbReference type="InterPro" id="IPR000700">
    <property type="entry name" value="PAS-assoc_C"/>
</dbReference>
<dbReference type="InterPro" id="IPR050736">
    <property type="entry name" value="Sensor_HK_Regulatory"/>
</dbReference>
<evidence type="ECO:0000256" key="4">
    <source>
        <dbReference type="ARBA" id="ARBA00022679"/>
    </source>
</evidence>
<dbReference type="InterPro" id="IPR036890">
    <property type="entry name" value="HATPase_C_sf"/>
</dbReference>
<dbReference type="GO" id="GO:0000155">
    <property type="term" value="F:phosphorelay sensor kinase activity"/>
    <property type="evidence" value="ECO:0007669"/>
    <property type="project" value="InterPro"/>
</dbReference>
<evidence type="ECO:0000259" key="10">
    <source>
        <dbReference type="PROSITE" id="PS50113"/>
    </source>
</evidence>
<dbReference type="OrthoDB" id="9808408at2"/>
<dbReference type="EC" id="2.7.13.3" evidence="2"/>
<dbReference type="NCBIfam" id="TIGR00229">
    <property type="entry name" value="sensory_box"/>
    <property type="match status" value="1"/>
</dbReference>
<dbReference type="InterPro" id="IPR005467">
    <property type="entry name" value="His_kinase_dom"/>
</dbReference>
<dbReference type="Pfam" id="PF02518">
    <property type="entry name" value="HATPase_c"/>
    <property type="match status" value="1"/>
</dbReference>
<name>I0K6M7_9BACT</name>
<dbReference type="RefSeq" id="WP_015330879.1">
    <property type="nucleotide sequence ID" value="NC_020054.1"/>
</dbReference>
<dbReference type="HOGENOM" id="CLU_000445_89_2_10"/>
<evidence type="ECO:0000256" key="7">
    <source>
        <dbReference type="SAM" id="Coils"/>
    </source>
</evidence>